<keyword evidence="1" id="KW-0812">Transmembrane</keyword>
<name>A0A167RL71_9VIRU</name>
<keyword evidence="3" id="KW-1185">Reference proteome</keyword>
<dbReference type="KEGG" id="vg:80513182"/>
<dbReference type="Proteomes" id="UP000241365">
    <property type="component" value="Segment"/>
</dbReference>
<keyword evidence="1" id="KW-0472">Membrane</keyword>
<evidence type="ECO:0000313" key="2">
    <source>
        <dbReference type="EMBL" id="ANB50820.1"/>
    </source>
</evidence>
<feature type="transmembrane region" description="Helical" evidence="1">
    <location>
        <begin position="86"/>
        <end position="107"/>
    </location>
</feature>
<feature type="transmembrane region" description="Helical" evidence="1">
    <location>
        <begin position="113"/>
        <end position="130"/>
    </location>
</feature>
<dbReference type="RefSeq" id="YP_010776571.1">
    <property type="nucleotide sequence ID" value="NC_075034.1"/>
</dbReference>
<feature type="transmembrane region" description="Helical" evidence="1">
    <location>
        <begin position="194"/>
        <end position="213"/>
    </location>
</feature>
<keyword evidence="1" id="KW-1133">Transmembrane helix</keyword>
<accession>A0A167RL71</accession>
<reference evidence="2 3" key="1">
    <citation type="journal article" date="2016" name="Genome Announc.">
        <title>Complete Genome Sequence of a New Megavirus Family Member Isolated from an Inland Water Lake for the First Time in India.</title>
        <authorList>
            <person name="Chatterjee A."/>
            <person name="Ali F."/>
            <person name="Bange D."/>
            <person name="Kondabagil K."/>
        </authorList>
    </citation>
    <scope>NUCLEOTIDE SEQUENCE [LARGE SCALE GENOMIC DNA]</scope>
    <source>
        <strain evidence="2">1</strain>
    </source>
</reference>
<sequence>MCYLNLCTITLYITCQLYKILNNYIYLMNQKNLSAILSDFYATVNCNDNYTKFKNLLDNLNMFNNPNEVQYPMLEFDSVKNKVYSYFNNPFGLSILLLLSMISYIYFANNMMYYLMALIIPSYYASTILLDNDDNMDNCMNIVVYFIIFSHLEITFYLLSIIISAIHLKIAIVIFLNYVLFYNQNMLQYIYSNIIYGDQIIFTFINLMIIKLFNELVSISNNIKKINFDIKSKKQL</sequence>
<evidence type="ECO:0000256" key="1">
    <source>
        <dbReference type="SAM" id="Phobius"/>
    </source>
</evidence>
<feature type="transmembrane region" description="Helical" evidence="1">
    <location>
        <begin position="142"/>
        <end position="159"/>
    </location>
</feature>
<proteinExistence type="predicted"/>
<protein>
    <submittedName>
        <fullName evidence="2">Uncharacterized protein</fullName>
    </submittedName>
</protein>
<evidence type="ECO:0000313" key="3">
    <source>
        <dbReference type="Proteomes" id="UP000241365"/>
    </source>
</evidence>
<organism evidence="2 3">
    <name type="scientific">Powai lake megavirus</name>
    <dbReference type="NCBI Taxonomy" id="1842663"/>
    <lineage>
        <taxon>Viruses</taxon>
        <taxon>Varidnaviria</taxon>
        <taxon>Bamfordvirae</taxon>
        <taxon>Nucleocytoviricota</taxon>
        <taxon>Megaviricetes</taxon>
        <taxon>Imitervirales</taxon>
        <taxon>Mimiviridae</taxon>
        <taxon>Megamimivirinae</taxon>
        <taxon>Megavirus</taxon>
        <taxon>Megavirus powaiense</taxon>
    </lineage>
</organism>
<dbReference type="GeneID" id="80513182"/>
<dbReference type="EMBL" id="KU877344">
    <property type="protein sequence ID" value="ANB50820.1"/>
    <property type="molecule type" value="Genomic_DNA"/>
</dbReference>